<evidence type="ECO:0000313" key="2">
    <source>
        <dbReference type="EMBL" id="ERN06021.1"/>
    </source>
</evidence>
<reference evidence="3" key="1">
    <citation type="journal article" date="2013" name="Science">
        <title>The Amborella genome and the evolution of flowering plants.</title>
        <authorList>
            <consortium name="Amborella Genome Project"/>
        </authorList>
    </citation>
    <scope>NUCLEOTIDE SEQUENCE [LARGE SCALE GENOMIC DNA]</scope>
</reference>
<sequence length="122" mass="14146">MIVNQVKLKLRQSKHTHDQDLLVYTMRTQSLFHVIDMDMDTSYIMSLRRARLHANGRSHLPYTNGLSMAKRVSKRLILQTKNPSDERVHEHPTPNSRMRAGPVIPEAYKSAQLLNMTVLRRG</sequence>
<gene>
    <name evidence="2" type="ORF">AMTR_s00142p00030020</name>
</gene>
<feature type="region of interest" description="Disordered" evidence="1">
    <location>
        <begin position="79"/>
        <end position="101"/>
    </location>
</feature>
<keyword evidence="3" id="KW-1185">Reference proteome</keyword>
<dbReference type="EMBL" id="KI393933">
    <property type="protein sequence ID" value="ERN06021.1"/>
    <property type="molecule type" value="Genomic_DNA"/>
</dbReference>
<feature type="compositionally biased region" description="Basic and acidic residues" evidence="1">
    <location>
        <begin position="83"/>
        <end position="92"/>
    </location>
</feature>
<protein>
    <submittedName>
        <fullName evidence="2">Uncharacterized protein</fullName>
    </submittedName>
</protein>
<dbReference type="Gramene" id="ERN06021">
    <property type="protein sequence ID" value="ERN06021"/>
    <property type="gene ID" value="AMTR_s00142p00030020"/>
</dbReference>
<accession>W1PEG0</accession>
<evidence type="ECO:0000313" key="3">
    <source>
        <dbReference type="Proteomes" id="UP000017836"/>
    </source>
</evidence>
<name>W1PEG0_AMBTC</name>
<dbReference type="Proteomes" id="UP000017836">
    <property type="component" value="Unassembled WGS sequence"/>
</dbReference>
<evidence type="ECO:0000256" key="1">
    <source>
        <dbReference type="SAM" id="MobiDB-lite"/>
    </source>
</evidence>
<dbReference type="HOGENOM" id="CLU_2029833_0_0_1"/>
<proteinExistence type="predicted"/>
<dbReference type="AlphaFoldDB" id="W1PEG0"/>
<organism evidence="2 3">
    <name type="scientific">Amborella trichopoda</name>
    <dbReference type="NCBI Taxonomy" id="13333"/>
    <lineage>
        <taxon>Eukaryota</taxon>
        <taxon>Viridiplantae</taxon>
        <taxon>Streptophyta</taxon>
        <taxon>Embryophyta</taxon>
        <taxon>Tracheophyta</taxon>
        <taxon>Spermatophyta</taxon>
        <taxon>Magnoliopsida</taxon>
        <taxon>Amborellales</taxon>
        <taxon>Amborellaceae</taxon>
        <taxon>Amborella</taxon>
    </lineage>
</organism>